<gene>
    <name evidence="2" type="ORF">HMPREF9306_00661</name>
</gene>
<dbReference type="EMBL" id="AGZR01000005">
    <property type="protein sequence ID" value="EPD33130.1"/>
    <property type="molecule type" value="Genomic_DNA"/>
</dbReference>
<evidence type="ECO:0000313" key="3">
    <source>
        <dbReference type="Proteomes" id="UP000014417"/>
    </source>
</evidence>
<feature type="transmembrane region" description="Helical" evidence="1">
    <location>
        <begin position="25"/>
        <end position="44"/>
    </location>
</feature>
<proteinExistence type="predicted"/>
<accession>S2W4A7</accession>
<dbReference type="AlphaFoldDB" id="S2W4A7"/>
<evidence type="ECO:0000313" key="2">
    <source>
        <dbReference type="EMBL" id="EPD33130.1"/>
    </source>
</evidence>
<organism evidence="2 3">
    <name type="scientific">Propionimicrobium lymphophilum ACS-093-V-SCH5</name>
    <dbReference type="NCBI Taxonomy" id="883161"/>
    <lineage>
        <taxon>Bacteria</taxon>
        <taxon>Bacillati</taxon>
        <taxon>Actinomycetota</taxon>
        <taxon>Actinomycetes</taxon>
        <taxon>Propionibacteriales</taxon>
        <taxon>Propionibacteriaceae</taxon>
        <taxon>Propionimicrobium</taxon>
    </lineage>
</organism>
<evidence type="ECO:0000256" key="1">
    <source>
        <dbReference type="SAM" id="Phobius"/>
    </source>
</evidence>
<keyword evidence="3" id="KW-1185">Reference proteome</keyword>
<name>S2W4A7_9ACTN</name>
<sequence length="107" mass="11698">MNDEIEQIEKIEAKGHQKQPEYPSFWALAFIIAIFSVGVVLVILKYWRKGTFIMGLALVCASAYRAVAAPERAGLLVVRGKRFDVAFLLLGGASLMALAVLVAGIYI</sequence>
<keyword evidence="1" id="KW-1133">Transmembrane helix</keyword>
<dbReference type="InterPro" id="IPR021385">
    <property type="entry name" value="DUF3017"/>
</dbReference>
<dbReference type="RefSeq" id="WP_016455505.1">
    <property type="nucleotide sequence ID" value="NZ_KE150269.1"/>
</dbReference>
<feature type="transmembrane region" description="Helical" evidence="1">
    <location>
        <begin position="51"/>
        <end position="67"/>
    </location>
</feature>
<dbReference type="Proteomes" id="UP000014417">
    <property type="component" value="Unassembled WGS sequence"/>
</dbReference>
<dbReference type="HOGENOM" id="CLU_2207704_0_0_11"/>
<feature type="transmembrane region" description="Helical" evidence="1">
    <location>
        <begin position="87"/>
        <end position="106"/>
    </location>
</feature>
<keyword evidence="1" id="KW-0812">Transmembrane</keyword>
<dbReference type="STRING" id="883161.HMPREF9306_00661"/>
<dbReference type="OrthoDB" id="4411540at2"/>
<dbReference type="Pfam" id="PF11222">
    <property type="entry name" value="DUF3017"/>
    <property type="match status" value="1"/>
</dbReference>
<evidence type="ECO:0008006" key="4">
    <source>
        <dbReference type="Google" id="ProtNLM"/>
    </source>
</evidence>
<reference evidence="2 3" key="1">
    <citation type="submission" date="2013-04" db="EMBL/GenBank/DDBJ databases">
        <title>The Genome Sequence of Propionimicrobium lymphophilum ACS-093-V-SCH5.</title>
        <authorList>
            <consortium name="The Broad Institute Genomics Platform"/>
            <person name="Earl A."/>
            <person name="Ward D."/>
            <person name="Feldgarden M."/>
            <person name="Gevers D."/>
            <person name="Saerens B."/>
            <person name="Vaneechoutte M."/>
            <person name="Walker B."/>
            <person name="Young S."/>
            <person name="Zeng Q."/>
            <person name="Gargeya S."/>
            <person name="Fitzgerald M."/>
            <person name="Haas B."/>
            <person name="Abouelleil A."/>
            <person name="Allen A.W."/>
            <person name="Alvarado L."/>
            <person name="Arachchi H.M."/>
            <person name="Berlin A.M."/>
            <person name="Chapman S.B."/>
            <person name="Gainer-Dewar J."/>
            <person name="Goldberg J."/>
            <person name="Griggs A."/>
            <person name="Gujja S."/>
            <person name="Hansen M."/>
            <person name="Howarth C."/>
            <person name="Imamovic A."/>
            <person name="Ireland A."/>
            <person name="Larimer J."/>
            <person name="McCowan C."/>
            <person name="Murphy C."/>
            <person name="Pearson M."/>
            <person name="Poon T.W."/>
            <person name="Priest M."/>
            <person name="Roberts A."/>
            <person name="Saif S."/>
            <person name="Shea T."/>
            <person name="Sisk P."/>
            <person name="Sykes S."/>
            <person name="Wortman J."/>
            <person name="Nusbaum C."/>
            <person name="Birren B."/>
        </authorList>
    </citation>
    <scope>NUCLEOTIDE SEQUENCE [LARGE SCALE GENOMIC DNA]</scope>
    <source>
        <strain evidence="2 3">ACS-093-V-SCH5</strain>
    </source>
</reference>
<protein>
    <recommendedName>
        <fullName evidence="4">DUF3017 domain-containing protein</fullName>
    </recommendedName>
</protein>
<dbReference type="PATRIC" id="fig|883161.3.peg.662"/>
<comment type="caution">
    <text evidence="2">The sequence shown here is derived from an EMBL/GenBank/DDBJ whole genome shotgun (WGS) entry which is preliminary data.</text>
</comment>
<keyword evidence="1" id="KW-0472">Membrane</keyword>